<proteinExistence type="inferred from homology"/>
<dbReference type="GO" id="GO:0003700">
    <property type="term" value="F:DNA-binding transcription factor activity"/>
    <property type="evidence" value="ECO:0007669"/>
    <property type="project" value="InterPro"/>
</dbReference>
<comment type="caution">
    <text evidence="6">The sequence shown here is derived from an EMBL/GenBank/DDBJ whole genome shotgun (WGS) entry which is preliminary data.</text>
</comment>
<dbReference type="EMBL" id="VSSQ01016200">
    <property type="protein sequence ID" value="MPM57305.1"/>
    <property type="molecule type" value="Genomic_DNA"/>
</dbReference>
<dbReference type="PANTHER" id="PTHR30419">
    <property type="entry name" value="HTH-TYPE TRANSCRIPTIONAL REGULATOR YBHD"/>
    <property type="match status" value="1"/>
</dbReference>
<gene>
    <name evidence="6" type="primary">cynR_20</name>
    <name evidence="6" type="ORF">SDC9_104127</name>
</gene>
<organism evidence="6">
    <name type="scientific">bioreactor metagenome</name>
    <dbReference type="NCBI Taxonomy" id="1076179"/>
    <lineage>
        <taxon>unclassified sequences</taxon>
        <taxon>metagenomes</taxon>
        <taxon>ecological metagenomes</taxon>
    </lineage>
</organism>
<dbReference type="AlphaFoldDB" id="A0A645AVM5"/>
<dbReference type="CDD" id="cd05466">
    <property type="entry name" value="PBP2_LTTR_substrate"/>
    <property type="match status" value="1"/>
</dbReference>
<name>A0A645AVM5_9ZZZZ</name>
<evidence type="ECO:0000313" key="6">
    <source>
        <dbReference type="EMBL" id="MPM57305.1"/>
    </source>
</evidence>
<keyword evidence="4" id="KW-0804">Transcription</keyword>
<dbReference type="SUPFAM" id="SSF53850">
    <property type="entry name" value="Periplasmic binding protein-like II"/>
    <property type="match status" value="1"/>
</dbReference>
<evidence type="ECO:0000256" key="3">
    <source>
        <dbReference type="ARBA" id="ARBA00023125"/>
    </source>
</evidence>
<dbReference type="SUPFAM" id="SSF46785">
    <property type="entry name" value="Winged helix' DNA-binding domain"/>
    <property type="match status" value="1"/>
</dbReference>
<accession>A0A645AVM5</accession>
<evidence type="ECO:0000256" key="1">
    <source>
        <dbReference type="ARBA" id="ARBA00009437"/>
    </source>
</evidence>
<keyword evidence="3" id="KW-0238">DNA-binding</keyword>
<keyword evidence="2" id="KW-0805">Transcription regulation</keyword>
<dbReference type="InterPro" id="IPR005119">
    <property type="entry name" value="LysR_subst-bd"/>
</dbReference>
<evidence type="ECO:0000259" key="5">
    <source>
        <dbReference type="PROSITE" id="PS50931"/>
    </source>
</evidence>
<dbReference type="Pfam" id="PF00126">
    <property type="entry name" value="HTH_1"/>
    <property type="match status" value="1"/>
</dbReference>
<dbReference type="PANTHER" id="PTHR30419:SF25">
    <property type="entry name" value="HTH-TYPE TRANSCRIPTIONAL REGULATOR YTLI"/>
    <property type="match status" value="1"/>
</dbReference>
<dbReference type="Pfam" id="PF03466">
    <property type="entry name" value="LysR_substrate"/>
    <property type="match status" value="1"/>
</dbReference>
<dbReference type="FunFam" id="1.10.10.10:FF:000001">
    <property type="entry name" value="LysR family transcriptional regulator"/>
    <property type="match status" value="1"/>
</dbReference>
<dbReference type="GO" id="GO:0003677">
    <property type="term" value="F:DNA binding"/>
    <property type="evidence" value="ECO:0007669"/>
    <property type="project" value="UniProtKB-KW"/>
</dbReference>
<dbReference type="InterPro" id="IPR000847">
    <property type="entry name" value="LysR_HTH_N"/>
</dbReference>
<evidence type="ECO:0000256" key="2">
    <source>
        <dbReference type="ARBA" id="ARBA00023015"/>
    </source>
</evidence>
<dbReference type="InterPro" id="IPR050950">
    <property type="entry name" value="HTH-type_LysR_regulators"/>
</dbReference>
<evidence type="ECO:0000256" key="4">
    <source>
        <dbReference type="ARBA" id="ARBA00023163"/>
    </source>
</evidence>
<feature type="domain" description="HTH lysR-type" evidence="5">
    <location>
        <begin position="1"/>
        <end position="58"/>
    </location>
</feature>
<dbReference type="PROSITE" id="PS50931">
    <property type="entry name" value="HTH_LYSR"/>
    <property type="match status" value="1"/>
</dbReference>
<protein>
    <submittedName>
        <fullName evidence="6">HTH-type transcriptional regulator CynR</fullName>
    </submittedName>
</protein>
<dbReference type="InterPro" id="IPR036390">
    <property type="entry name" value="WH_DNA-bd_sf"/>
</dbReference>
<reference evidence="6" key="1">
    <citation type="submission" date="2019-08" db="EMBL/GenBank/DDBJ databases">
        <authorList>
            <person name="Kucharzyk K."/>
            <person name="Murdoch R.W."/>
            <person name="Higgins S."/>
            <person name="Loffler F."/>
        </authorList>
    </citation>
    <scope>NUCLEOTIDE SEQUENCE</scope>
</reference>
<dbReference type="InterPro" id="IPR036388">
    <property type="entry name" value="WH-like_DNA-bd_sf"/>
</dbReference>
<dbReference type="Gene3D" id="1.10.10.10">
    <property type="entry name" value="Winged helix-like DNA-binding domain superfamily/Winged helix DNA-binding domain"/>
    <property type="match status" value="1"/>
</dbReference>
<dbReference type="GO" id="GO:0005829">
    <property type="term" value="C:cytosol"/>
    <property type="evidence" value="ECO:0007669"/>
    <property type="project" value="TreeGrafter"/>
</dbReference>
<dbReference type="PRINTS" id="PR00039">
    <property type="entry name" value="HTHLYSR"/>
</dbReference>
<dbReference type="Gene3D" id="3.40.190.290">
    <property type="match status" value="1"/>
</dbReference>
<sequence>MNLREQQYIYTLAKYGNITKASERLFISQPALSAFINNVESELGVKLFDRTSKGMLLTEAGEVYIRYATDMLALKESFLRDMDELRSQKTSRLRIGIQQRRASFLLPKAWRRFISVYPHIFLEIIEGTGEALMEALEGNEIDIAVVTTAELPRAYDYAELGEDKILLAMSRESLLNQYASNIEGSRYPVINLNHVREETFILQQPDQSIRLIIDTILRKAKIKPSHIIGIRNIETAVQFAGENLGVAFTRESYVRNAVQNQKVAYYYIDNNPILEKVVVIWRKNVRLTASMKVLIQALRSVYDETDFDQI</sequence>
<comment type="similarity">
    <text evidence="1">Belongs to the LysR transcriptional regulatory family.</text>
</comment>